<organism evidence="3 4">
    <name type="scientific">Potamilus streckersoni</name>
    <dbReference type="NCBI Taxonomy" id="2493646"/>
    <lineage>
        <taxon>Eukaryota</taxon>
        <taxon>Metazoa</taxon>
        <taxon>Spiralia</taxon>
        <taxon>Lophotrochozoa</taxon>
        <taxon>Mollusca</taxon>
        <taxon>Bivalvia</taxon>
        <taxon>Autobranchia</taxon>
        <taxon>Heteroconchia</taxon>
        <taxon>Palaeoheterodonta</taxon>
        <taxon>Unionida</taxon>
        <taxon>Unionoidea</taxon>
        <taxon>Unionidae</taxon>
        <taxon>Ambleminae</taxon>
        <taxon>Lampsilini</taxon>
        <taxon>Potamilus</taxon>
    </lineage>
</organism>
<evidence type="ECO:0000259" key="2">
    <source>
        <dbReference type="Pfam" id="PF01834"/>
    </source>
</evidence>
<dbReference type="InterPro" id="IPR008979">
    <property type="entry name" value="Galactose-bd-like_sf"/>
</dbReference>
<dbReference type="Proteomes" id="UP001195483">
    <property type="component" value="Unassembled WGS sequence"/>
</dbReference>
<protein>
    <recommendedName>
        <fullName evidence="2">DNA-repair protein Xrcc1 N-terminal domain-containing protein</fullName>
    </recommendedName>
</protein>
<dbReference type="Pfam" id="PF01834">
    <property type="entry name" value="XRCC1_N"/>
    <property type="match status" value="1"/>
</dbReference>
<dbReference type="GO" id="GO:0000012">
    <property type="term" value="P:single strand break repair"/>
    <property type="evidence" value="ECO:0007669"/>
    <property type="project" value="InterPro"/>
</dbReference>
<sequence length="692" mass="77154">MAPVPLKFVVSFTSQDENHPVQNLIHSDGFKKWLSHPRDKSGQIEAVFQLEHECIITYIDIGTIWCSTLELQVGRSDWPSGREYQLLSPTVSLMSPAECRTGKNVTCTRMFTQVDFCKEAANGSWDRLKVICRQNFRKDVQFGLIFLCVKSGTVSSDETQTDGANLSNVKSTKSIQKHFFGKSPSRSSMPDDVLKSKLLKIAGSSENGVERDESLSRTAKLVLAASESTAKPWKVNSPNLDRKSLYSSHVEQKNGLSFEEETESFLSAVKINEQELDQITIADLRHKFEKNKCRKLTSDEKRTFKKMCRRFICAMFGEEIVESDGSVGVISPVTKPDSVSKEQREKNKILHGEVSKCKLYTSNENSNLNRNSSNKSGHILTSNSSLQKLDSSMPVLSSRDGFVPSGQTVDSFSSQSSLRVQENKHFSPQDNKNKTLPGTPTLNKFFPETSTLNKMSPGTPTVNIKKPPGLMQFISRSEQKSKGGRQTRKTKLDFTSNDEDTGTPKKSPWKPGQTTIGNRNADISRVKGRGRGRGQGRRGRGSARNIALEEIIPTGFTYCPYCRGSFPPHHAQICPNKTKTHQSSETDSISDKFDSPWLSARMGPGYRLGMGSPVQQNINLSPLNQSDRMLQHGYRSIETQSTDFIMSSDSDDSVSMSSDDLYVEEFTECPICHISLPAYVIQEHANVCLDSI</sequence>
<dbReference type="SUPFAM" id="SSF49785">
    <property type="entry name" value="Galactose-binding domain-like"/>
    <property type="match status" value="1"/>
</dbReference>
<keyword evidence="4" id="KW-1185">Reference proteome</keyword>
<proteinExistence type="predicted"/>
<dbReference type="PANTHER" id="PTHR11370">
    <property type="entry name" value="DNA-REPAIR PROTEIN XRCC1"/>
    <property type="match status" value="1"/>
</dbReference>
<dbReference type="PANTHER" id="PTHR11370:SF4">
    <property type="entry name" value="DNA-REPAIR PROTEIN XRCC1 N-TERMINAL DOMAIN-CONTAINING PROTEIN"/>
    <property type="match status" value="1"/>
</dbReference>
<name>A0AAE0RP13_9BIVA</name>
<comment type="caution">
    <text evidence="3">The sequence shown here is derived from an EMBL/GenBank/DDBJ whole genome shotgun (WGS) entry which is preliminary data.</text>
</comment>
<feature type="compositionally biased region" description="Polar residues" evidence="1">
    <location>
        <begin position="405"/>
        <end position="420"/>
    </location>
</feature>
<dbReference type="GO" id="GO:0003684">
    <property type="term" value="F:damaged DNA binding"/>
    <property type="evidence" value="ECO:0007669"/>
    <property type="project" value="InterPro"/>
</dbReference>
<gene>
    <name evidence="3" type="ORF">CHS0354_024294</name>
</gene>
<dbReference type="GO" id="GO:0006284">
    <property type="term" value="P:base-excision repair"/>
    <property type="evidence" value="ECO:0007669"/>
    <property type="project" value="TreeGrafter"/>
</dbReference>
<evidence type="ECO:0000313" key="3">
    <source>
        <dbReference type="EMBL" id="KAK3576685.1"/>
    </source>
</evidence>
<reference evidence="3" key="3">
    <citation type="submission" date="2023-05" db="EMBL/GenBank/DDBJ databases">
        <authorList>
            <person name="Smith C.H."/>
        </authorList>
    </citation>
    <scope>NUCLEOTIDE SEQUENCE</scope>
    <source>
        <strain evidence="3">CHS0354</strain>
        <tissue evidence="3">Mantle</tissue>
    </source>
</reference>
<evidence type="ECO:0000256" key="1">
    <source>
        <dbReference type="SAM" id="MobiDB-lite"/>
    </source>
</evidence>
<dbReference type="AlphaFoldDB" id="A0AAE0RP13"/>
<feature type="domain" description="DNA-repair protein Xrcc1 N-terminal" evidence="2">
    <location>
        <begin position="1"/>
        <end position="147"/>
    </location>
</feature>
<feature type="compositionally biased region" description="Basic and acidic residues" evidence="1">
    <location>
        <begin position="421"/>
        <end position="433"/>
    </location>
</feature>
<reference evidence="3" key="1">
    <citation type="journal article" date="2021" name="Genome Biol. Evol.">
        <title>A High-Quality Reference Genome for a Parasitic Bivalve with Doubly Uniparental Inheritance (Bivalvia: Unionida).</title>
        <authorList>
            <person name="Smith C.H."/>
        </authorList>
    </citation>
    <scope>NUCLEOTIDE SEQUENCE</scope>
    <source>
        <strain evidence="3">CHS0354</strain>
    </source>
</reference>
<dbReference type="EMBL" id="JAEAOA010001440">
    <property type="protein sequence ID" value="KAK3576685.1"/>
    <property type="molecule type" value="Genomic_DNA"/>
</dbReference>
<dbReference type="Gene3D" id="2.60.120.260">
    <property type="entry name" value="Galactose-binding domain-like"/>
    <property type="match status" value="1"/>
</dbReference>
<dbReference type="InterPro" id="IPR002706">
    <property type="entry name" value="Xrcc1_N"/>
</dbReference>
<accession>A0AAE0RP13</accession>
<dbReference type="GO" id="GO:0005634">
    <property type="term" value="C:nucleus"/>
    <property type="evidence" value="ECO:0007669"/>
    <property type="project" value="InterPro"/>
</dbReference>
<feature type="region of interest" description="Disordered" evidence="1">
    <location>
        <begin position="476"/>
        <end position="519"/>
    </location>
</feature>
<feature type="compositionally biased region" description="Low complexity" evidence="1">
    <location>
        <begin position="362"/>
        <end position="376"/>
    </location>
</feature>
<reference evidence="3" key="2">
    <citation type="journal article" date="2021" name="Genome Biol. Evol.">
        <title>Developing a high-quality reference genome for a parasitic bivalve with doubly uniparental inheritance (Bivalvia: Unionida).</title>
        <authorList>
            <person name="Smith C.H."/>
        </authorList>
    </citation>
    <scope>NUCLEOTIDE SEQUENCE</scope>
    <source>
        <strain evidence="3">CHS0354</strain>
        <tissue evidence="3">Mantle</tissue>
    </source>
</reference>
<evidence type="ECO:0000313" key="4">
    <source>
        <dbReference type="Proteomes" id="UP001195483"/>
    </source>
</evidence>
<dbReference type="FunFam" id="2.60.120.260:FF:000025">
    <property type="entry name" value="DNA repair protein XRCC1 isoform X1"/>
    <property type="match status" value="1"/>
</dbReference>
<feature type="region of interest" description="Disordered" evidence="1">
    <location>
        <begin position="361"/>
        <end position="380"/>
    </location>
</feature>
<feature type="region of interest" description="Disordered" evidence="1">
    <location>
        <begin position="390"/>
        <end position="441"/>
    </location>
</feature>